<dbReference type="EMBL" id="LAZR01011524">
    <property type="protein sequence ID" value="KKM61225.1"/>
    <property type="molecule type" value="Genomic_DNA"/>
</dbReference>
<dbReference type="AlphaFoldDB" id="A0A0F9LAV7"/>
<comment type="caution">
    <text evidence="1">The sequence shown here is derived from an EMBL/GenBank/DDBJ whole genome shotgun (WGS) entry which is preliminary data.</text>
</comment>
<organism evidence="1">
    <name type="scientific">marine sediment metagenome</name>
    <dbReference type="NCBI Taxonomy" id="412755"/>
    <lineage>
        <taxon>unclassified sequences</taxon>
        <taxon>metagenomes</taxon>
        <taxon>ecological metagenomes</taxon>
    </lineage>
</organism>
<gene>
    <name evidence="1" type="ORF">LCGC14_1533870</name>
</gene>
<sequence>MKRKEKFLARYINIIKGKSHNSTKFTLTKEGKELIKLIYHFKNYYSSL</sequence>
<accession>A0A0F9LAV7</accession>
<proteinExistence type="predicted"/>
<evidence type="ECO:0000313" key="1">
    <source>
        <dbReference type="EMBL" id="KKM61225.1"/>
    </source>
</evidence>
<name>A0A0F9LAV7_9ZZZZ</name>
<protein>
    <submittedName>
        <fullName evidence="1">Uncharacterized protein</fullName>
    </submittedName>
</protein>
<reference evidence="1" key="1">
    <citation type="journal article" date="2015" name="Nature">
        <title>Complex archaea that bridge the gap between prokaryotes and eukaryotes.</title>
        <authorList>
            <person name="Spang A."/>
            <person name="Saw J.H."/>
            <person name="Jorgensen S.L."/>
            <person name="Zaremba-Niedzwiedzka K."/>
            <person name="Martijn J."/>
            <person name="Lind A.E."/>
            <person name="van Eijk R."/>
            <person name="Schleper C."/>
            <person name="Guy L."/>
            <person name="Ettema T.J."/>
        </authorList>
    </citation>
    <scope>NUCLEOTIDE SEQUENCE</scope>
</reference>